<dbReference type="PROSITE" id="PS01045">
    <property type="entry name" value="SQUALEN_PHYTOEN_SYN_2"/>
    <property type="match status" value="1"/>
</dbReference>
<dbReference type="STRING" id="349124.Hhal_1618"/>
<comment type="similarity">
    <text evidence="2">Belongs to the phytoene/squalene synthase family.</text>
</comment>
<gene>
    <name evidence="6" type="ordered locus">Hhal_1618</name>
</gene>
<accession>A1WXH0</accession>
<dbReference type="InterPro" id="IPR002060">
    <property type="entry name" value="Squ/phyt_synthse"/>
</dbReference>
<dbReference type="Proteomes" id="UP000000647">
    <property type="component" value="Chromosome"/>
</dbReference>
<dbReference type="KEGG" id="hha:Hhal_1618"/>
<dbReference type="RefSeq" id="WP_011814404.1">
    <property type="nucleotide sequence ID" value="NC_008789.1"/>
</dbReference>
<dbReference type="EC" id="2.5.1.32" evidence="6"/>
<evidence type="ECO:0000256" key="2">
    <source>
        <dbReference type="ARBA" id="ARBA00006251"/>
    </source>
</evidence>
<dbReference type="PROSITE" id="PS01044">
    <property type="entry name" value="SQUALEN_PHYTOEN_SYN_1"/>
    <property type="match status" value="1"/>
</dbReference>
<dbReference type="SFLD" id="SFLDS00005">
    <property type="entry name" value="Isoprenoid_Synthase_Type_I"/>
    <property type="match status" value="1"/>
</dbReference>
<dbReference type="SUPFAM" id="SSF48576">
    <property type="entry name" value="Terpenoid synthases"/>
    <property type="match status" value="1"/>
</dbReference>
<reference evidence="7" key="1">
    <citation type="submission" date="2006-12" db="EMBL/GenBank/DDBJ databases">
        <title>Complete sequence of Halorhodospira halophila SL1.</title>
        <authorList>
            <consortium name="US DOE Joint Genome Institute"/>
            <person name="Copeland A."/>
            <person name="Lucas S."/>
            <person name="Lapidus A."/>
            <person name="Barry K."/>
            <person name="Detter J.C."/>
            <person name="Glavina del Rio T."/>
            <person name="Hammon N."/>
            <person name="Israni S."/>
            <person name="Dalin E."/>
            <person name="Tice H."/>
            <person name="Pitluck S."/>
            <person name="Saunders E."/>
            <person name="Brettin T."/>
            <person name="Bruce D."/>
            <person name="Han C."/>
            <person name="Tapia R."/>
            <person name="Schmutz J."/>
            <person name="Larimer F."/>
            <person name="Land M."/>
            <person name="Hauser L."/>
            <person name="Kyrpides N."/>
            <person name="Mikhailova N."/>
            <person name="Hoff W."/>
            <person name="Richardson P."/>
        </authorList>
    </citation>
    <scope>NUCLEOTIDE SEQUENCE [LARGE SCALE GENOMIC DNA]</scope>
    <source>
        <strain evidence="7">DSM 244 / SL1</strain>
    </source>
</reference>
<dbReference type="GO" id="GO:0016117">
    <property type="term" value="P:carotenoid biosynthetic process"/>
    <property type="evidence" value="ECO:0007669"/>
    <property type="project" value="UniProtKB-KW"/>
</dbReference>
<dbReference type="eggNOG" id="COG1562">
    <property type="taxonomic scope" value="Bacteria"/>
</dbReference>
<dbReference type="SFLD" id="SFLDG01212">
    <property type="entry name" value="Phytoene_synthase_like"/>
    <property type="match status" value="1"/>
</dbReference>
<dbReference type="FunFam" id="1.10.600.10:FF:000020">
    <property type="entry name" value="Phytoene synthase"/>
    <property type="match status" value="1"/>
</dbReference>
<dbReference type="InterPro" id="IPR033904">
    <property type="entry name" value="Trans_IPPS_HH"/>
</dbReference>
<keyword evidence="4" id="KW-0125">Carotenoid biosynthesis</keyword>
<protein>
    <submittedName>
        <fullName evidence="6">Phytoene synthase</fullName>
        <ecNumber evidence="6">2.5.1.32</ecNumber>
    </submittedName>
</protein>
<keyword evidence="7" id="KW-1185">Reference proteome</keyword>
<dbReference type="OrthoDB" id="9807580at2"/>
<dbReference type="InterPro" id="IPR008949">
    <property type="entry name" value="Isoprenoid_synthase_dom_sf"/>
</dbReference>
<evidence type="ECO:0000313" key="7">
    <source>
        <dbReference type="Proteomes" id="UP000000647"/>
    </source>
</evidence>
<evidence type="ECO:0000256" key="5">
    <source>
        <dbReference type="ARBA" id="ARBA00053028"/>
    </source>
</evidence>
<organism evidence="6 7">
    <name type="scientific">Halorhodospira halophila (strain DSM 244 / SL1)</name>
    <name type="common">Ectothiorhodospira halophila (strain DSM 244 / SL1)</name>
    <dbReference type="NCBI Taxonomy" id="349124"/>
    <lineage>
        <taxon>Bacteria</taxon>
        <taxon>Pseudomonadati</taxon>
        <taxon>Pseudomonadota</taxon>
        <taxon>Gammaproteobacteria</taxon>
        <taxon>Chromatiales</taxon>
        <taxon>Ectothiorhodospiraceae</taxon>
        <taxon>Halorhodospira</taxon>
    </lineage>
</organism>
<dbReference type="Gene3D" id="1.10.600.10">
    <property type="entry name" value="Farnesyl Diphosphate Synthase"/>
    <property type="match status" value="1"/>
</dbReference>
<reference evidence="6 7" key="2">
    <citation type="journal article" date="2013" name="Stand. Genomic Sci.">
        <title>Complete genome sequence of Halorhodospira halophila SL1.</title>
        <authorList>
            <person name="Challacombe J.F."/>
            <person name="Majid S."/>
            <person name="Deole R."/>
            <person name="Brettin T.S."/>
            <person name="Bruce D."/>
            <person name="Delano S.F."/>
            <person name="Detter J.C."/>
            <person name="Gleasner C.D."/>
            <person name="Han C.S."/>
            <person name="Misra M."/>
            <person name="Reitenga K.G."/>
            <person name="Mikhailova N."/>
            <person name="Woyke T."/>
            <person name="Pitluck S."/>
            <person name="Nolan M."/>
            <person name="Land M.L."/>
            <person name="Saunders E."/>
            <person name="Tapia R."/>
            <person name="Lapidus A."/>
            <person name="Ivanova N."/>
            <person name="Hoff W.D."/>
        </authorList>
    </citation>
    <scope>NUCLEOTIDE SEQUENCE [LARGE SCALE GENOMIC DNA]</scope>
    <source>
        <strain evidence="7">DSM 244 / SL1</strain>
    </source>
</reference>
<comment type="cofactor">
    <cofactor evidence="5">
        <name>ATP</name>
        <dbReference type="ChEBI" id="CHEBI:30616"/>
    </cofactor>
</comment>
<keyword evidence="3 6" id="KW-0808">Transferase</keyword>
<dbReference type="HOGENOM" id="CLU_037269_1_0_6"/>
<proteinExistence type="inferred from homology"/>
<evidence type="ECO:0000256" key="3">
    <source>
        <dbReference type="ARBA" id="ARBA00022679"/>
    </source>
</evidence>
<dbReference type="GO" id="GO:0051996">
    <property type="term" value="F:squalene synthase [NAD(P)H] activity"/>
    <property type="evidence" value="ECO:0007669"/>
    <property type="project" value="InterPro"/>
</dbReference>
<dbReference type="Pfam" id="PF00494">
    <property type="entry name" value="SQS_PSY"/>
    <property type="match status" value="1"/>
</dbReference>
<evidence type="ECO:0000313" key="6">
    <source>
        <dbReference type="EMBL" id="ABM62382.1"/>
    </source>
</evidence>
<dbReference type="EMBL" id="CP000544">
    <property type="protein sequence ID" value="ABM62382.1"/>
    <property type="molecule type" value="Genomic_DNA"/>
</dbReference>
<dbReference type="InterPro" id="IPR019845">
    <property type="entry name" value="Squalene/phytoene_synthase_CS"/>
</dbReference>
<name>A1WXH0_HALHL</name>
<dbReference type="CDD" id="cd00683">
    <property type="entry name" value="Trans_IPPS_HH"/>
    <property type="match status" value="1"/>
</dbReference>
<dbReference type="AlphaFoldDB" id="A1WXH0"/>
<dbReference type="InterPro" id="IPR044843">
    <property type="entry name" value="Trans_IPPS_bact-type"/>
</dbReference>
<sequence>MLVPSPDPSLAPEPYLLHTDRRACRALLSTGSRTFMAASWLLPRERRDAATALYAFCREADDAVDEGPGDAAALAALHERLDAVYAGRPQAHPADRAFACVAHYYNVPQTLPGALIEGFRWDAEGRRYETIEELYEYAVRVAGTVGVMMSLLMDVRSPSALARACDLGVGMQLTNIARDVGEDARRGRLYLPRQWMYEAGVDPDAFLARPQFSPELGRVIQRLLCDADRHYERAMPGFHALPRRVRPGLCAARLLYAEIGRELERRDCDSVNQRAVVGAQRKLRVLSQVASTLAAAPRDDSAPALPQGQYLIDAVRQAPEAVGPPGRLEGQVAWVLGLFERLERMDAERLERMDAARSGRQVSG</sequence>
<dbReference type="PANTHER" id="PTHR31480">
    <property type="entry name" value="BIFUNCTIONAL LYCOPENE CYCLASE/PHYTOENE SYNTHASE"/>
    <property type="match status" value="1"/>
</dbReference>
<evidence type="ECO:0000256" key="1">
    <source>
        <dbReference type="ARBA" id="ARBA00004684"/>
    </source>
</evidence>
<dbReference type="SFLD" id="SFLDG01018">
    <property type="entry name" value="Squalene/Phytoene_Synthase_Lik"/>
    <property type="match status" value="1"/>
</dbReference>
<dbReference type="GO" id="GO:0004311">
    <property type="term" value="F:geranylgeranyl diphosphate synthase activity"/>
    <property type="evidence" value="ECO:0007669"/>
    <property type="project" value="InterPro"/>
</dbReference>
<evidence type="ECO:0000256" key="4">
    <source>
        <dbReference type="ARBA" id="ARBA00022746"/>
    </source>
</evidence>
<comment type="pathway">
    <text evidence="1">Carotenoid biosynthesis; phytoene biosynthesis.</text>
</comment>